<dbReference type="InterPro" id="IPR052723">
    <property type="entry name" value="Acyl-CoA_thioesterase_PaaI"/>
</dbReference>
<evidence type="ECO:0000313" key="4">
    <source>
        <dbReference type="Proteomes" id="UP000265801"/>
    </source>
</evidence>
<gene>
    <name evidence="3" type="ORF">D3H55_22885</name>
</gene>
<dbReference type="Gene3D" id="3.10.129.10">
    <property type="entry name" value="Hotdog Thioesterase"/>
    <property type="match status" value="1"/>
</dbReference>
<dbReference type="PANTHER" id="PTHR42856:SF1">
    <property type="entry name" value="ACYL-COENZYME A THIOESTERASE PAAI"/>
    <property type="match status" value="1"/>
</dbReference>
<keyword evidence="4" id="KW-1185">Reference proteome</keyword>
<dbReference type="CDD" id="cd03443">
    <property type="entry name" value="PaaI_thioesterase"/>
    <property type="match status" value="1"/>
</dbReference>
<dbReference type="RefSeq" id="WP_119549638.1">
    <property type="nucleotide sequence ID" value="NZ_QXIR01000054.1"/>
</dbReference>
<evidence type="ECO:0000259" key="2">
    <source>
        <dbReference type="Pfam" id="PF03061"/>
    </source>
</evidence>
<evidence type="ECO:0000313" key="3">
    <source>
        <dbReference type="EMBL" id="RIW27455.1"/>
    </source>
</evidence>
<name>A0A3A1QSE5_9BACI</name>
<keyword evidence="1" id="KW-0378">Hydrolase</keyword>
<dbReference type="NCBIfam" id="TIGR00369">
    <property type="entry name" value="unchar_dom_1"/>
    <property type="match status" value="1"/>
</dbReference>
<dbReference type="InterPro" id="IPR029069">
    <property type="entry name" value="HotDog_dom_sf"/>
</dbReference>
<evidence type="ECO:0000256" key="1">
    <source>
        <dbReference type="ARBA" id="ARBA00022801"/>
    </source>
</evidence>
<dbReference type="SUPFAM" id="SSF54637">
    <property type="entry name" value="Thioesterase/thiol ester dehydrase-isomerase"/>
    <property type="match status" value="1"/>
</dbReference>
<accession>A0A3A1QSE5</accession>
<comment type="caution">
    <text evidence="3">The sequence shown here is derived from an EMBL/GenBank/DDBJ whole genome shotgun (WGS) entry which is preliminary data.</text>
</comment>
<protein>
    <submittedName>
        <fullName evidence="3">PaaI family thioesterase</fullName>
    </submittedName>
</protein>
<dbReference type="GO" id="GO:0016289">
    <property type="term" value="F:acyl-CoA hydrolase activity"/>
    <property type="evidence" value="ECO:0007669"/>
    <property type="project" value="UniProtKB-ARBA"/>
</dbReference>
<reference evidence="3 4" key="1">
    <citation type="submission" date="2018-09" db="EMBL/GenBank/DDBJ databases">
        <title>Bacillus saliacetes sp. nov., isolated from Thai shrimp paste (Ka-pi).</title>
        <authorList>
            <person name="Daroonpunt R."/>
            <person name="Tanasupawat S."/>
            <person name="Yiamsombut S."/>
        </authorList>
    </citation>
    <scope>NUCLEOTIDE SEQUENCE [LARGE SCALE GENOMIC DNA]</scope>
    <source>
        <strain evidence="3 4">SKP7-4</strain>
    </source>
</reference>
<dbReference type="InterPro" id="IPR006683">
    <property type="entry name" value="Thioestr_dom"/>
</dbReference>
<dbReference type="PANTHER" id="PTHR42856">
    <property type="entry name" value="ACYL-COENZYME A THIOESTERASE PAAI"/>
    <property type="match status" value="1"/>
</dbReference>
<dbReference type="InterPro" id="IPR003736">
    <property type="entry name" value="PAAI_dom"/>
</dbReference>
<dbReference type="OrthoDB" id="2139465at2"/>
<dbReference type="Proteomes" id="UP000265801">
    <property type="component" value="Unassembled WGS sequence"/>
</dbReference>
<dbReference type="Pfam" id="PF03061">
    <property type="entry name" value="4HBT"/>
    <property type="match status" value="1"/>
</dbReference>
<dbReference type="EMBL" id="QXIR01000054">
    <property type="protein sequence ID" value="RIW27455.1"/>
    <property type="molecule type" value="Genomic_DNA"/>
</dbReference>
<proteinExistence type="predicted"/>
<dbReference type="AlphaFoldDB" id="A0A3A1QSE5"/>
<sequence>MNEELTRLLNQCIENGNEADMEVIKQMLQGVRRKQDNHNGSYIGAALAMDRIVGDDTVDVCIPITPLTYNSLEIVHGGITATLVDTAMGTLANILLPEGFGAVTTNLNIHYLAPGTHGNLTAKASLVHKGSKTLVIDGIVISDEGRTVAHCTGSFFVIKKR</sequence>
<organism evidence="3 4">
    <name type="scientific">Bacillus salacetis</name>
    <dbReference type="NCBI Taxonomy" id="2315464"/>
    <lineage>
        <taxon>Bacteria</taxon>
        <taxon>Bacillati</taxon>
        <taxon>Bacillota</taxon>
        <taxon>Bacilli</taxon>
        <taxon>Bacillales</taxon>
        <taxon>Bacillaceae</taxon>
        <taxon>Bacillus</taxon>
    </lineage>
</organism>
<feature type="domain" description="Thioesterase" evidence="2">
    <location>
        <begin position="74"/>
        <end position="149"/>
    </location>
</feature>